<dbReference type="SFLD" id="SFLDG00180">
    <property type="entry name" value="muconate_cycloisomerase"/>
    <property type="match status" value="1"/>
</dbReference>
<dbReference type="PANTHER" id="PTHR48080">
    <property type="entry name" value="D-GALACTONATE DEHYDRATASE-RELATED"/>
    <property type="match status" value="1"/>
</dbReference>
<feature type="binding site" evidence="6">
    <location>
        <position position="180"/>
    </location>
    <ligand>
        <name>Mg(2+)</name>
        <dbReference type="ChEBI" id="CHEBI:18420"/>
    </ligand>
</feature>
<dbReference type="InterPro" id="IPR029065">
    <property type="entry name" value="Enolase_C-like"/>
</dbReference>
<evidence type="ECO:0000256" key="6">
    <source>
        <dbReference type="PIRSR" id="PIRSR634603-3"/>
    </source>
</evidence>
<dbReference type="AlphaFoldDB" id="A0A517P5S1"/>
<dbReference type="PANTHER" id="PTHR48080:SF3">
    <property type="entry name" value="ENOLASE SUPERFAMILY MEMBER DDB_G0284701"/>
    <property type="match status" value="1"/>
</dbReference>
<dbReference type="Pfam" id="PF02746">
    <property type="entry name" value="MR_MLE_N"/>
    <property type="match status" value="1"/>
</dbReference>
<keyword evidence="10" id="KW-1185">Reference proteome</keyword>
<dbReference type="SUPFAM" id="SSF54826">
    <property type="entry name" value="Enolase N-terminal domain-like"/>
    <property type="match status" value="1"/>
</dbReference>
<evidence type="ECO:0000256" key="5">
    <source>
        <dbReference type="PIRSR" id="PIRSR634603-1"/>
    </source>
</evidence>
<keyword evidence="2 6" id="KW-0479">Metal-binding</keyword>
<dbReference type="SMART" id="SM00922">
    <property type="entry name" value="MR_MLE"/>
    <property type="match status" value="1"/>
</dbReference>
<name>A0A517P5S1_9PLAN</name>
<keyword evidence="4 7" id="KW-0413">Isomerase</keyword>
<dbReference type="InterPro" id="IPR034603">
    <property type="entry name" value="Dipeptide_epimerase"/>
</dbReference>
<dbReference type="InterPro" id="IPR013341">
    <property type="entry name" value="Mandelate_racemase_N_dom"/>
</dbReference>
<reference evidence="9 10" key="1">
    <citation type="submission" date="2019-02" db="EMBL/GenBank/DDBJ databases">
        <title>Deep-cultivation of Planctomycetes and their phenomic and genomic characterization uncovers novel biology.</title>
        <authorList>
            <person name="Wiegand S."/>
            <person name="Jogler M."/>
            <person name="Boedeker C."/>
            <person name="Pinto D."/>
            <person name="Vollmers J."/>
            <person name="Rivas-Marin E."/>
            <person name="Kohn T."/>
            <person name="Peeters S.H."/>
            <person name="Heuer A."/>
            <person name="Rast P."/>
            <person name="Oberbeckmann S."/>
            <person name="Bunk B."/>
            <person name="Jeske O."/>
            <person name="Meyerdierks A."/>
            <person name="Storesund J.E."/>
            <person name="Kallscheuer N."/>
            <person name="Luecker S."/>
            <person name="Lage O.M."/>
            <person name="Pohl T."/>
            <person name="Merkel B.J."/>
            <person name="Hornburger P."/>
            <person name="Mueller R.-W."/>
            <person name="Bruemmer F."/>
            <person name="Labrenz M."/>
            <person name="Spormann A.M."/>
            <person name="Op den Camp H."/>
            <person name="Overmann J."/>
            <person name="Amann R."/>
            <person name="Jetten M.S.M."/>
            <person name="Mascher T."/>
            <person name="Medema M.H."/>
            <person name="Devos D.P."/>
            <person name="Kaster A.-K."/>
            <person name="Ovreas L."/>
            <person name="Rohde M."/>
            <person name="Galperin M.Y."/>
            <person name="Jogler C."/>
        </authorList>
    </citation>
    <scope>NUCLEOTIDE SEQUENCE [LARGE SCALE GENOMIC DNA]</scope>
    <source>
        <strain evidence="9 10">CA12</strain>
    </source>
</reference>
<evidence type="ECO:0000256" key="4">
    <source>
        <dbReference type="ARBA" id="ARBA00023235"/>
    </source>
</evidence>
<feature type="binding site" evidence="6">
    <location>
        <position position="232"/>
    </location>
    <ligand>
        <name>Mg(2+)</name>
        <dbReference type="ChEBI" id="CHEBI:18420"/>
    </ligand>
</feature>
<evidence type="ECO:0000259" key="8">
    <source>
        <dbReference type="SMART" id="SM00922"/>
    </source>
</evidence>
<keyword evidence="3 6" id="KW-0460">Magnesium</keyword>
<dbReference type="CDD" id="cd03319">
    <property type="entry name" value="L-Ala-DL-Glu_epimerase"/>
    <property type="match status" value="1"/>
</dbReference>
<evidence type="ECO:0000256" key="1">
    <source>
        <dbReference type="ARBA" id="ARBA00008031"/>
    </source>
</evidence>
<proteinExistence type="inferred from homology"/>
<dbReference type="GO" id="GO:0046872">
    <property type="term" value="F:metal ion binding"/>
    <property type="evidence" value="ECO:0007669"/>
    <property type="project" value="UniProtKB-KW"/>
</dbReference>
<feature type="active site" description="Proton acceptor; specific for (S)-substrate epimerization" evidence="5">
    <location>
        <position position="254"/>
    </location>
</feature>
<dbReference type="RefSeq" id="WP_145357594.1">
    <property type="nucleotide sequence ID" value="NZ_CP036265.1"/>
</dbReference>
<organism evidence="9 10">
    <name type="scientific">Alienimonas californiensis</name>
    <dbReference type="NCBI Taxonomy" id="2527989"/>
    <lineage>
        <taxon>Bacteria</taxon>
        <taxon>Pseudomonadati</taxon>
        <taxon>Planctomycetota</taxon>
        <taxon>Planctomycetia</taxon>
        <taxon>Planctomycetales</taxon>
        <taxon>Planctomycetaceae</taxon>
        <taxon>Alienimonas</taxon>
    </lineage>
</organism>
<dbReference type="EMBL" id="CP036265">
    <property type="protein sequence ID" value="QDT14729.1"/>
    <property type="molecule type" value="Genomic_DNA"/>
</dbReference>
<comment type="cofactor">
    <cofactor evidence="6 7">
        <name>Mg(2+)</name>
        <dbReference type="ChEBI" id="CHEBI:18420"/>
    </cofactor>
    <text evidence="6 7">Binds 1 Mg(2+) ion per subunit.</text>
</comment>
<feature type="binding site" evidence="6">
    <location>
        <position position="206"/>
    </location>
    <ligand>
        <name>Mg(2+)</name>
        <dbReference type="ChEBI" id="CHEBI:18420"/>
    </ligand>
</feature>
<dbReference type="InterPro" id="IPR013342">
    <property type="entry name" value="Mandelate_racemase_C"/>
</dbReference>
<dbReference type="EC" id="5.1.1.-" evidence="7"/>
<dbReference type="Proteomes" id="UP000318741">
    <property type="component" value="Chromosome"/>
</dbReference>
<evidence type="ECO:0000256" key="7">
    <source>
        <dbReference type="RuleBase" id="RU366006"/>
    </source>
</evidence>
<dbReference type="Pfam" id="PF13378">
    <property type="entry name" value="MR_MLE_C"/>
    <property type="match status" value="1"/>
</dbReference>
<evidence type="ECO:0000313" key="9">
    <source>
        <dbReference type="EMBL" id="QDT14729.1"/>
    </source>
</evidence>
<accession>A0A517P5S1</accession>
<dbReference type="KEGG" id="acaf:CA12_08070"/>
<dbReference type="InterPro" id="IPR036849">
    <property type="entry name" value="Enolase-like_C_sf"/>
</dbReference>
<dbReference type="Gene3D" id="3.30.390.10">
    <property type="entry name" value="Enolase-like, N-terminal domain"/>
    <property type="match status" value="1"/>
</dbReference>
<dbReference type="OrthoDB" id="9775391at2"/>
<dbReference type="Gene3D" id="3.20.20.120">
    <property type="entry name" value="Enolase-like C-terminal domain"/>
    <property type="match status" value="1"/>
</dbReference>
<evidence type="ECO:0000256" key="3">
    <source>
        <dbReference type="ARBA" id="ARBA00022842"/>
    </source>
</evidence>
<dbReference type="SUPFAM" id="SSF51604">
    <property type="entry name" value="Enolase C-terminal domain-like"/>
    <property type="match status" value="1"/>
</dbReference>
<evidence type="ECO:0000313" key="10">
    <source>
        <dbReference type="Proteomes" id="UP000318741"/>
    </source>
</evidence>
<gene>
    <name evidence="9" type="primary">ycjG</name>
    <name evidence="9" type="ORF">CA12_08070</name>
</gene>
<dbReference type="GO" id="GO:0016855">
    <property type="term" value="F:racemase and epimerase activity, acting on amino acids and derivatives"/>
    <property type="evidence" value="ECO:0007669"/>
    <property type="project" value="UniProtKB-UniRule"/>
</dbReference>
<evidence type="ECO:0000256" key="2">
    <source>
        <dbReference type="ARBA" id="ARBA00022723"/>
    </source>
</evidence>
<dbReference type="InterPro" id="IPR029017">
    <property type="entry name" value="Enolase-like_N"/>
</dbReference>
<dbReference type="SFLD" id="SFLDS00001">
    <property type="entry name" value="Enolase"/>
    <property type="match status" value="1"/>
</dbReference>
<feature type="active site" description="Proton acceptor; specific for (R)-substrate epimerization" evidence="5">
    <location>
        <position position="156"/>
    </location>
</feature>
<comment type="similarity">
    <text evidence="1 7">Belongs to the mandelate racemase/muconate lactonizing enzyme family.</text>
</comment>
<feature type="domain" description="Mandelate racemase/muconate lactonizing enzyme C-terminal" evidence="8">
    <location>
        <begin position="137"/>
        <end position="228"/>
    </location>
</feature>
<dbReference type="InterPro" id="IPR034593">
    <property type="entry name" value="DgoD-like"/>
</dbReference>
<protein>
    <recommendedName>
        <fullName evidence="7">Dipeptide epimerase</fullName>
        <ecNumber evidence="7">5.1.1.-</ecNumber>
    </recommendedName>
</protein>
<sequence length="357" mass="39062">MTTVRLHRVELPLEHPFTIARGTKTCQRSLIVTLERDGVCGYGEATEHAYYGVTLDAMTAAVERCTPLIESYQFGDPAGLWDRLRPALEGEAFVLAAIDAAAHDLYGKLAGRRTYELLGLRWERVPPSSYTVGIDSVERMVAKLRERPGWPVYKIKLGTDRDVEIVRQLREETTAPFRVDANCGWTVEETIKNSHAFKELGVEFLEQPLPADAPAADHRRVFEGSALPVIADESCRVEADVDRCRGSFHGINVKLSKCGGLTPAVRMLRRARTLGMKTMVGCMIESSVGISAAAQTLPLLDYADLDGATLLARDAADGAVVDRGVVRLPDRPGNGVELYDPTPALSDVAVTLSAPRF</sequence>